<sequence>MPFKKSTAKLACLYVLAALLNGCSNGLPPGDNFFPKSGNPILLNHYRGTWKLYIDGKDTTDSTGLKVRLQEDIALSMIWIEQTKTQNHLLPKQFSLQWSTSSISCVECDPKLFDWTRKLGK</sequence>
<gene>
    <name evidence="2" type="ORF">RAN89_13640</name>
</gene>
<feature type="chain" id="PRO_5046488161" description="Lipocalin-like domain-containing protein" evidence="1">
    <location>
        <begin position="18"/>
        <end position="121"/>
    </location>
</feature>
<dbReference type="EMBL" id="CP132507">
    <property type="protein sequence ID" value="WNO03948.1"/>
    <property type="molecule type" value="Genomic_DNA"/>
</dbReference>
<accession>A0ABZ0AXT1</accession>
<organism evidence="2 3">
    <name type="scientific">Rhodoferax mekongensis</name>
    <dbReference type="NCBI Taxonomy" id="3068341"/>
    <lineage>
        <taxon>Bacteria</taxon>
        <taxon>Pseudomonadati</taxon>
        <taxon>Pseudomonadota</taxon>
        <taxon>Betaproteobacteria</taxon>
        <taxon>Burkholderiales</taxon>
        <taxon>Comamonadaceae</taxon>
        <taxon>Rhodoferax</taxon>
    </lineage>
</organism>
<proteinExistence type="predicted"/>
<keyword evidence="3" id="KW-1185">Reference proteome</keyword>
<reference evidence="2 3" key="1">
    <citation type="submission" date="2023-08" db="EMBL/GenBank/DDBJ databases">
        <title>Rhodoferax potami sp. nov. and Rhodoferax mekongensis sp. nov., isolated from the Mekong River in Thailand.</title>
        <authorList>
            <person name="Kitikhun S."/>
            <person name="Charoenyingcharoen P."/>
            <person name="Siriarchawattana P."/>
            <person name="Likhitrattanapisal S."/>
            <person name="Nilsakha T."/>
            <person name="Chanpet A."/>
            <person name="Rattanawaree P."/>
            <person name="Ingsriswang S."/>
        </authorList>
    </citation>
    <scope>NUCLEOTIDE SEQUENCE [LARGE SCALE GENOMIC DNA]</scope>
    <source>
        <strain evidence="2 3">TBRC 17307</strain>
    </source>
</reference>
<evidence type="ECO:0000313" key="3">
    <source>
        <dbReference type="Proteomes" id="UP001302257"/>
    </source>
</evidence>
<feature type="signal peptide" evidence="1">
    <location>
        <begin position="1"/>
        <end position="17"/>
    </location>
</feature>
<protein>
    <recommendedName>
        <fullName evidence="4">Lipocalin-like domain-containing protein</fullName>
    </recommendedName>
</protein>
<dbReference type="RefSeq" id="WP_313866819.1">
    <property type="nucleotide sequence ID" value="NZ_CP132507.1"/>
</dbReference>
<name>A0ABZ0AXT1_9BURK</name>
<evidence type="ECO:0000256" key="1">
    <source>
        <dbReference type="SAM" id="SignalP"/>
    </source>
</evidence>
<keyword evidence="1" id="KW-0732">Signal</keyword>
<evidence type="ECO:0008006" key="4">
    <source>
        <dbReference type="Google" id="ProtNLM"/>
    </source>
</evidence>
<dbReference type="Proteomes" id="UP001302257">
    <property type="component" value="Chromosome"/>
</dbReference>
<evidence type="ECO:0000313" key="2">
    <source>
        <dbReference type="EMBL" id="WNO03948.1"/>
    </source>
</evidence>